<dbReference type="RefSeq" id="WP_344861823.1">
    <property type="nucleotide sequence ID" value="NZ_BAAAZN010000008.1"/>
</dbReference>
<evidence type="ECO:0000256" key="2">
    <source>
        <dbReference type="ARBA" id="ARBA00022801"/>
    </source>
</evidence>
<dbReference type="PANTHER" id="PTHR43114">
    <property type="entry name" value="ADENINE DEAMINASE"/>
    <property type="match status" value="1"/>
</dbReference>
<comment type="cofactor">
    <cofactor evidence="5">
        <name>Zn(2+)</name>
        <dbReference type="ChEBI" id="CHEBI:29105"/>
    </cofactor>
    <text evidence="5">Binds 1 zinc ion per subunit.</text>
</comment>
<sequence length="334" mass="36494">MSFIDTLPKAELHVHLEGTLEPDEMFRLAARNGLVLPWESTEALRAEYSFTGLEHFLRLYFEGCKVLCRREDFYDLTAAYLRRAASQGVRRAEMFFGPQSFLERGIPAAEQLGGITDAIADASTDLGIDGALIITAQRHRTEAAALELLEAVRSFQDSILGVGLGSAEAGNPPSKFTRYFAAARAQGYRLTCHAGEEGPPAYIREALDLCHVERIDHGYTAAQDPDLVSRLADEAIPLTMCPLSNLRLQVTDDLTTYPIVDFMKAGVVVTVNSDDPPYFGGYLNENYTALEQQLGLGAEKLTTLARNSFLASFADQGQIDQALSAVAEHAAAAR</sequence>
<accession>A0ABP6WJL6</accession>
<reference evidence="8" key="1">
    <citation type="journal article" date="2019" name="Int. J. Syst. Evol. Microbiol.">
        <title>The Global Catalogue of Microorganisms (GCM) 10K type strain sequencing project: providing services to taxonomists for standard genome sequencing and annotation.</title>
        <authorList>
            <consortium name="The Broad Institute Genomics Platform"/>
            <consortium name="The Broad Institute Genome Sequencing Center for Infectious Disease"/>
            <person name="Wu L."/>
            <person name="Ma J."/>
        </authorList>
    </citation>
    <scope>NUCLEOTIDE SEQUENCE [LARGE SCALE GENOMIC DNA]</scope>
    <source>
        <strain evidence="8">JCM 16898</strain>
    </source>
</reference>
<dbReference type="InterPro" id="IPR001365">
    <property type="entry name" value="A_deaminase_dom"/>
</dbReference>
<dbReference type="NCBIfam" id="NF006850">
    <property type="entry name" value="PRK09358.1-6"/>
    <property type="match status" value="1"/>
</dbReference>
<evidence type="ECO:0000256" key="4">
    <source>
        <dbReference type="ARBA" id="ARBA00023080"/>
    </source>
</evidence>
<dbReference type="Gene3D" id="3.20.20.140">
    <property type="entry name" value="Metal-dependent hydrolases"/>
    <property type="match status" value="1"/>
</dbReference>
<feature type="active site" description="Proton donor" evidence="5">
    <location>
        <position position="196"/>
    </location>
</feature>
<dbReference type="InterPro" id="IPR032466">
    <property type="entry name" value="Metal_Hydrolase"/>
</dbReference>
<dbReference type="EMBL" id="BAAAZN010000008">
    <property type="protein sequence ID" value="GAA3551880.1"/>
    <property type="molecule type" value="Genomic_DNA"/>
</dbReference>
<evidence type="ECO:0000259" key="6">
    <source>
        <dbReference type="Pfam" id="PF00962"/>
    </source>
</evidence>
<keyword evidence="3 5" id="KW-0862">Zinc</keyword>
<keyword evidence="2 5" id="KW-0378">Hydrolase</keyword>
<feature type="binding site" evidence="5">
    <location>
        <position position="13"/>
    </location>
    <ligand>
        <name>Zn(2+)</name>
        <dbReference type="ChEBI" id="CHEBI:29105"/>
        <note>catalytic</note>
    </ligand>
</feature>
<comment type="catalytic activity">
    <reaction evidence="5">
        <text>adenine + H2O + H(+) = hypoxanthine + NH4(+)</text>
        <dbReference type="Rhea" id="RHEA:23688"/>
        <dbReference type="ChEBI" id="CHEBI:15377"/>
        <dbReference type="ChEBI" id="CHEBI:15378"/>
        <dbReference type="ChEBI" id="CHEBI:16708"/>
        <dbReference type="ChEBI" id="CHEBI:17368"/>
        <dbReference type="ChEBI" id="CHEBI:28938"/>
        <dbReference type="EC" id="3.5.4.2"/>
    </reaction>
</comment>
<keyword evidence="8" id="KW-1185">Reference proteome</keyword>
<organism evidence="7 8">
    <name type="scientific">Amycolatopsis ultiminotia</name>
    <dbReference type="NCBI Taxonomy" id="543629"/>
    <lineage>
        <taxon>Bacteria</taxon>
        <taxon>Bacillati</taxon>
        <taxon>Actinomycetota</taxon>
        <taxon>Actinomycetes</taxon>
        <taxon>Pseudonocardiales</taxon>
        <taxon>Pseudonocardiaceae</taxon>
        <taxon>Amycolatopsis</taxon>
    </lineage>
</organism>
<keyword evidence="1 5" id="KW-0479">Metal-binding</keyword>
<dbReference type="NCBIfam" id="TIGR01430">
    <property type="entry name" value="aden_deam"/>
    <property type="match status" value="1"/>
</dbReference>
<dbReference type="PANTHER" id="PTHR43114:SF6">
    <property type="entry name" value="ADENINE DEAMINASE"/>
    <property type="match status" value="1"/>
</dbReference>
<dbReference type="SUPFAM" id="SSF51556">
    <property type="entry name" value="Metallo-dependent hydrolases"/>
    <property type="match status" value="1"/>
</dbReference>
<dbReference type="InterPro" id="IPR006330">
    <property type="entry name" value="Ado/ade_deaminase"/>
</dbReference>
<dbReference type="HAMAP" id="MF_01962">
    <property type="entry name" value="Adenine_deaminase"/>
    <property type="match status" value="1"/>
</dbReference>
<feature type="binding site" evidence="5">
    <location>
        <position position="274"/>
    </location>
    <ligand>
        <name>Zn(2+)</name>
        <dbReference type="ChEBI" id="CHEBI:29105"/>
        <note>catalytic</note>
    </ligand>
</feature>
<evidence type="ECO:0000256" key="1">
    <source>
        <dbReference type="ARBA" id="ARBA00022723"/>
    </source>
</evidence>
<comment type="similarity">
    <text evidence="5">Belongs to the metallo-dependent hydrolases superfamily. Adenosine and AMP deaminases family. Adenine deaminase type 2 subfamily.</text>
</comment>
<evidence type="ECO:0000256" key="5">
    <source>
        <dbReference type="HAMAP-Rule" id="MF_01962"/>
    </source>
</evidence>
<comment type="caution">
    <text evidence="7">The sequence shown here is derived from an EMBL/GenBank/DDBJ whole genome shotgun (WGS) entry which is preliminary data.</text>
</comment>
<dbReference type="InterPro" id="IPR028892">
    <property type="entry name" value="ADE"/>
</dbReference>
<proteinExistence type="inferred from homology"/>
<evidence type="ECO:0000313" key="8">
    <source>
        <dbReference type="Proteomes" id="UP001500689"/>
    </source>
</evidence>
<feature type="binding site" evidence="5">
    <location>
        <position position="15"/>
    </location>
    <ligand>
        <name>Zn(2+)</name>
        <dbReference type="ChEBI" id="CHEBI:29105"/>
        <note>catalytic</note>
    </ligand>
</feature>
<feature type="site" description="Important for catalytic activity" evidence="5">
    <location>
        <position position="217"/>
    </location>
</feature>
<dbReference type="EC" id="3.5.4.2" evidence="5"/>
<feature type="binding site" evidence="5">
    <location>
        <position position="193"/>
    </location>
    <ligand>
        <name>Zn(2+)</name>
        <dbReference type="ChEBI" id="CHEBI:29105"/>
        <note>catalytic</note>
    </ligand>
</feature>
<evidence type="ECO:0000256" key="3">
    <source>
        <dbReference type="ARBA" id="ARBA00022833"/>
    </source>
</evidence>
<name>A0ABP6WJL6_9PSEU</name>
<protein>
    <recommendedName>
        <fullName evidence="5">Adenine deaminase</fullName>
        <shortName evidence="5">ADE</shortName>
        <ecNumber evidence="5">3.5.4.2</ecNumber>
    </recommendedName>
    <alternativeName>
        <fullName evidence="5">Adenine aminohydrolase</fullName>
        <shortName evidence="5">AAH</shortName>
    </alternativeName>
</protein>
<comment type="function">
    <text evidence="5">Catalyzes the hydrolytic deamination of adenine to hypoxanthine. Plays an important role in the purine salvage pathway and in nitrogen catabolism.</text>
</comment>
<dbReference type="Proteomes" id="UP001500689">
    <property type="component" value="Unassembled WGS sequence"/>
</dbReference>
<gene>
    <name evidence="7" type="ORF">GCM10022222_39340</name>
</gene>
<keyword evidence="4 5" id="KW-0546">Nucleotide metabolism</keyword>
<dbReference type="Pfam" id="PF00962">
    <property type="entry name" value="A_deaminase"/>
    <property type="match status" value="1"/>
</dbReference>
<feature type="binding site" evidence="5">
    <location>
        <position position="275"/>
    </location>
    <ligand>
        <name>substrate</name>
    </ligand>
</feature>
<evidence type="ECO:0000313" key="7">
    <source>
        <dbReference type="EMBL" id="GAA3551880.1"/>
    </source>
</evidence>
<feature type="domain" description="Adenosine deaminase" evidence="6">
    <location>
        <begin position="8"/>
        <end position="327"/>
    </location>
</feature>